<comment type="caution">
    <text evidence="1">The sequence shown here is derived from an EMBL/GenBank/DDBJ whole genome shotgun (WGS) entry which is preliminary data.</text>
</comment>
<name>A0A2W5FNX3_9BACT</name>
<dbReference type="Proteomes" id="UP000249739">
    <property type="component" value="Unassembled WGS sequence"/>
</dbReference>
<organism evidence="1 2">
    <name type="scientific">Micavibrio aeruginosavorus</name>
    <dbReference type="NCBI Taxonomy" id="349221"/>
    <lineage>
        <taxon>Bacteria</taxon>
        <taxon>Pseudomonadati</taxon>
        <taxon>Bdellovibrionota</taxon>
        <taxon>Bdellovibrionia</taxon>
        <taxon>Bdellovibrionales</taxon>
        <taxon>Pseudobdellovibrionaceae</taxon>
        <taxon>Micavibrio</taxon>
    </lineage>
</organism>
<sequence length="171" mass="20076">MIFFTKPQDGLMLVAGTSFNCVAMPVFSNVKIENGRLTIQVEFKDRNFTRMEMMEHLHDAHLRILAKYNDFPYKFQGFEHKTTFDSFRIKYSELKSWREQTQEAVNNCFKVQCENGCGEYSSKTHVNSALLETLEKACVAMEYYKTHHAQEYSEARSRKGPMSENWRFQPA</sequence>
<evidence type="ECO:0000313" key="1">
    <source>
        <dbReference type="EMBL" id="PZP55497.1"/>
    </source>
</evidence>
<protein>
    <submittedName>
        <fullName evidence="1">Uncharacterized protein</fullName>
    </submittedName>
</protein>
<accession>A0A2W5FNX3</accession>
<proteinExistence type="predicted"/>
<dbReference type="AlphaFoldDB" id="A0A2W5FNX3"/>
<evidence type="ECO:0000313" key="2">
    <source>
        <dbReference type="Proteomes" id="UP000249739"/>
    </source>
</evidence>
<dbReference type="EMBL" id="QFOT01000066">
    <property type="protein sequence ID" value="PZP55497.1"/>
    <property type="molecule type" value="Genomic_DNA"/>
</dbReference>
<gene>
    <name evidence="1" type="ORF">DI586_06655</name>
</gene>
<reference evidence="1 2" key="1">
    <citation type="submission" date="2017-08" db="EMBL/GenBank/DDBJ databases">
        <title>Infants hospitalized years apart are colonized by the same room-sourced microbial strains.</title>
        <authorList>
            <person name="Brooks B."/>
            <person name="Olm M.R."/>
            <person name="Firek B.A."/>
            <person name="Baker R."/>
            <person name="Thomas B.C."/>
            <person name="Morowitz M.J."/>
            <person name="Banfield J.F."/>
        </authorList>
    </citation>
    <scope>NUCLEOTIDE SEQUENCE [LARGE SCALE GENOMIC DNA]</scope>
    <source>
        <strain evidence="1">S2_006_000_R2_64</strain>
    </source>
</reference>